<comment type="caution">
    <text evidence="13">The sequence shown here is derived from an EMBL/GenBank/DDBJ whole genome shotgun (WGS) entry which is preliminary data.</text>
</comment>
<comment type="catalytic activity">
    <reaction evidence="10">
        <text>4-CDP-2-C-methyl-D-erythritol + ATP = 4-CDP-2-C-methyl-D-erythritol 2-phosphate + ADP + H(+)</text>
        <dbReference type="Rhea" id="RHEA:18437"/>
        <dbReference type="ChEBI" id="CHEBI:15378"/>
        <dbReference type="ChEBI" id="CHEBI:30616"/>
        <dbReference type="ChEBI" id="CHEBI:57823"/>
        <dbReference type="ChEBI" id="CHEBI:57919"/>
        <dbReference type="ChEBI" id="CHEBI:456216"/>
        <dbReference type="EC" id="2.7.1.148"/>
    </reaction>
</comment>
<feature type="active site" evidence="10">
    <location>
        <position position="157"/>
    </location>
</feature>
<evidence type="ECO:0000256" key="2">
    <source>
        <dbReference type="ARBA" id="ARBA00012052"/>
    </source>
</evidence>
<keyword evidence="14" id="KW-1185">Reference proteome</keyword>
<evidence type="ECO:0000256" key="8">
    <source>
        <dbReference type="ARBA" id="ARBA00023229"/>
    </source>
</evidence>
<comment type="function">
    <text evidence="10">Catalyzes the phosphorylation of the position 2 hydroxy group of 4-diphosphocytidyl-2C-methyl-D-erythritol.</text>
</comment>
<keyword evidence="6 10" id="KW-0418">Kinase</keyword>
<keyword evidence="4 10" id="KW-0808">Transferase</keyword>
<keyword evidence="8 10" id="KW-0414">Isoprene biosynthesis</keyword>
<feature type="domain" description="GHMP kinase C-terminal" evidence="12">
    <location>
        <begin position="224"/>
        <end position="275"/>
    </location>
</feature>
<dbReference type="GO" id="GO:0016301">
    <property type="term" value="F:kinase activity"/>
    <property type="evidence" value="ECO:0007669"/>
    <property type="project" value="UniProtKB-KW"/>
</dbReference>
<evidence type="ECO:0000256" key="1">
    <source>
        <dbReference type="ARBA" id="ARBA00009684"/>
    </source>
</evidence>
<dbReference type="SUPFAM" id="SSF55060">
    <property type="entry name" value="GHMP Kinase, C-terminal domain"/>
    <property type="match status" value="1"/>
</dbReference>
<organism evidence="13 14">
    <name type="scientific">Silvimonas iriomotensis</name>
    <dbReference type="NCBI Taxonomy" id="449662"/>
    <lineage>
        <taxon>Bacteria</taxon>
        <taxon>Pseudomonadati</taxon>
        <taxon>Pseudomonadota</taxon>
        <taxon>Betaproteobacteria</taxon>
        <taxon>Neisseriales</taxon>
        <taxon>Chitinibacteraceae</taxon>
        <taxon>Silvimonas</taxon>
    </lineage>
</organism>
<dbReference type="EC" id="2.7.1.148" evidence="2 10"/>
<evidence type="ECO:0000259" key="12">
    <source>
        <dbReference type="Pfam" id="PF08544"/>
    </source>
</evidence>
<feature type="active site" evidence="10">
    <location>
        <position position="32"/>
    </location>
</feature>
<dbReference type="EMBL" id="BMLX01000004">
    <property type="protein sequence ID" value="GGP23054.1"/>
    <property type="molecule type" value="Genomic_DNA"/>
</dbReference>
<dbReference type="SUPFAM" id="SSF54211">
    <property type="entry name" value="Ribosomal protein S5 domain 2-like"/>
    <property type="match status" value="1"/>
</dbReference>
<dbReference type="NCBIfam" id="TIGR00154">
    <property type="entry name" value="ispE"/>
    <property type="match status" value="1"/>
</dbReference>
<feature type="domain" description="GHMP kinase N-terminal" evidence="11">
    <location>
        <begin position="88"/>
        <end position="165"/>
    </location>
</feature>
<evidence type="ECO:0000313" key="14">
    <source>
        <dbReference type="Proteomes" id="UP000637267"/>
    </source>
</evidence>
<keyword evidence="5 10" id="KW-0547">Nucleotide-binding</keyword>
<evidence type="ECO:0000256" key="5">
    <source>
        <dbReference type="ARBA" id="ARBA00022741"/>
    </source>
</evidence>
<protein>
    <recommendedName>
        <fullName evidence="3 10">4-diphosphocytidyl-2-C-methyl-D-erythritol kinase</fullName>
        <shortName evidence="10">CMK</shortName>
        <ecNumber evidence="2 10">2.7.1.148</ecNumber>
    </recommendedName>
    <alternativeName>
        <fullName evidence="9 10">4-(cytidine-5'-diphospho)-2-C-methyl-D-erythritol kinase</fullName>
    </alternativeName>
</protein>
<evidence type="ECO:0000256" key="9">
    <source>
        <dbReference type="ARBA" id="ARBA00032554"/>
    </source>
</evidence>
<dbReference type="Pfam" id="PF00288">
    <property type="entry name" value="GHMP_kinases_N"/>
    <property type="match status" value="1"/>
</dbReference>
<dbReference type="Pfam" id="PF08544">
    <property type="entry name" value="GHMP_kinases_C"/>
    <property type="match status" value="1"/>
</dbReference>
<dbReference type="PANTHER" id="PTHR43527">
    <property type="entry name" value="4-DIPHOSPHOCYTIDYL-2-C-METHYL-D-ERYTHRITOL KINASE, CHLOROPLASTIC"/>
    <property type="match status" value="1"/>
</dbReference>
<dbReference type="Gene3D" id="3.30.230.10">
    <property type="match status" value="1"/>
</dbReference>
<sequence length="299" mass="32680">MASVTHSVLAASALDHFPATPQGWRSFPAPAKLNLFLHVIGRRADGYHLLQSVFQLVDLKDTIELRLRDDDGIEHHNPLPGVNPEDDLTVRAARLLQPFAPITCGVDIRVTKRIPMGGGMGGGSSDAATVLLALNRLWNVNLSRKSLMELGLKLGADVPFFIFGRNAFVEGVGEIMTAYDTPDCWFAVLHPQVHVSTPAIFKDERLTRDTPSIKMRGLNVAATRNDLQPVAVSQQPRIAESLEWLSQFGPARMTGSGSCVFTICASQSEADRVVSLVPEEMTGFVARSLQKHELSEFAD</sequence>
<dbReference type="InterPro" id="IPR006204">
    <property type="entry name" value="GHMP_kinase_N_dom"/>
</dbReference>
<dbReference type="InterPro" id="IPR013750">
    <property type="entry name" value="GHMP_kinase_C_dom"/>
</dbReference>
<evidence type="ECO:0000256" key="10">
    <source>
        <dbReference type="HAMAP-Rule" id="MF_00061"/>
    </source>
</evidence>
<evidence type="ECO:0000256" key="3">
    <source>
        <dbReference type="ARBA" id="ARBA00017473"/>
    </source>
</evidence>
<dbReference type="InterPro" id="IPR004424">
    <property type="entry name" value="IspE"/>
</dbReference>
<dbReference type="InterPro" id="IPR036554">
    <property type="entry name" value="GHMP_kinase_C_sf"/>
</dbReference>
<evidence type="ECO:0000256" key="7">
    <source>
        <dbReference type="ARBA" id="ARBA00022840"/>
    </source>
</evidence>
<evidence type="ECO:0000313" key="13">
    <source>
        <dbReference type="EMBL" id="GGP23054.1"/>
    </source>
</evidence>
<reference evidence="14" key="1">
    <citation type="journal article" date="2019" name="Int. J. Syst. Evol. Microbiol.">
        <title>The Global Catalogue of Microorganisms (GCM) 10K type strain sequencing project: providing services to taxonomists for standard genome sequencing and annotation.</title>
        <authorList>
            <consortium name="The Broad Institute Genomics Platform"/>
            <consortium name="The Broad Institute Genome Sequencing Center for Infectious Disease"/>
            <person name="Wu L."/>
            <person name="Ma J."/>
        </authorList>
    </citation>
    <scope>NUCLEOTIDE SEQUENCE [LARGE SCALE GENOMIC DNA]</scope>
    <source>
        <strain evidence="14">CGMCC 1.8859</strain>
    </source>
</reference>
<dbReference type="PANTHER" id="PTHR43527:SF2">
    <property type="entry name" value="4-DIPHOSPHOCYTIDYL-2-C-METHYL-D-ERYTHRITOL KINASE, CHLOROPLASTIC"/>
    <property type="match status" value="1"/>
</dbReference>
<evidence type="ECO:0000256" key="4">
    <source>
        <dbReference type="ARBA" id="ARBA00022679"/>
    </source>
</evidence>
<accession>A0ABQ2PCW7</accession>
<evidence type="ECO:0000256" key="6">
    <source>
        <dbReference type="ARBA" id="ARBA00022777"/>
    </source>
</evidence>
<comment type="pathway">
    <text evidence="10">Isoprenoid biosynthesis; isopentenyl diphosphate biosynthesis via DXP pathway; isopentenyl diphosphate from 1-deoxy-D-xylulose 5-phosphate: step 3/6.</text>
</comment>
<dbReference type="PIRSF" id="PIRSF010376">
    <property type="entry name" value="IspE"/>
    <property type="match status" value="1"/>
</dbReference>
<dbReference type="HAMAP" id="MF_00061">
    <property type="entry name" value="IspE"/>
    <property type="match status" value="1"/>
</dbReference>
<evidence type="ECO:0000259" key="11">
    <source>
        <dbReference type="Pfam" id="PF00288"/>
    </source>
</evidence>
<comment type="similarity">
    <text evidence="1 10">Belongs to the GHMP kinase family. IspE subfamily.</text>
</comment>
<dbReference type="RefSeq" id="WP_188705228.1">
    <property type="nucleotide sequence ID" value="NZ_BMLX01000004.1"/>
</dbReference>
<dbReference type="InterPro" id="IPR020568">
    <property type="entry name" value="Ribosomal_Su5_D2-typ_SF"/>
</dbReference>
<dbReference type="InterPro" id="IPR014721">
    <property type="entry name" value="Ribsml_uS5_D2-typ_fold_subgr"/>
</dbReference>
<keyword evidence="7 10" id="KW-0067">ATP-binding</keyword>
<proteinExistence type="inferred from homology"/>
<dbReference type="Gene3D" id="3.30.70.890">
    <property type="entry name" value="GHMP kinase, C-terminal domain"/>
    <property type="match status" value="1"/>
</dbReference>
<feature type="binding site" evidence="10">
    <location>
        <begin position="115"/>
        <end position="125"/>
    </location>
    <ligand>
        <name>ATP</name>
        <dbReference type="ChEBI" id="CHEBI:30616"/>
    </ligand>
</feature>
<dbReference type="Proteomes" id="UP000637267">
    <property type="component" value="Unassembled WGS sequence"/>
</dbReference>
<gene>
    <name evidence="10 13" type="primary">ispE</name>
    <name evidence="13" type="ORF">GCM10010970_30540</name>
</gene>
<name>A0ABQ2PCW7_9NEIS</name>